<sequence length="182" mass="19152">MLKDDTSMVITGLCSGLTMSIGGAVGTVVSYTTLTGLSGYEIEKKETSDGKSYDALTIVNEPQAEDPPSVKLSLLFTSTVSFGELDLELRYNDIPVETQVQVASSLSALSISRRDISGDSLIGSAATDVDPTEITLDLMLWIAKPGELSRGSEISISLSKIEGGSGGPVNKTLLEKTELTLS</sequence>
<reference evidence="1 2" key="1">
    <citation type="submission" date="2016-04" db="EMBL/GenBank/DDBJ databases">
        <title>Deep-sea bacteria in the southern Pacific.</title>
        <authorList>
            <person name="Tang K."/>
        </authorList>
    </citation>
    <scope>NUCLEOTIDE SEQUENCE [LARGE SCALE GENOMIC DNA]</scope>
    <source>
        <strain evidence="1 2">JLT2014</strain>
        <plasmid evidence="2">ppaby4</plasmid>
    </source>
</reference>
<evidence type="ECO:0000313" key="1">
    <source>
        <dbReference type="EMBL" id="APZ55270.1"/>
    </source>
</evidence>
<dbReference type="Proteomes" id="UP000187059">
    <property type="component" value="Plasmid pPABY4"/>
</dbReference>
<keyword evidence="1" id="KW-0614">Plasmid</keyword>
<accession>A0A1P8V0T7</accession>
<dbReference type="AlphaFoldDB" id="A0A1P8V0T7"/>
<organism evidence="1 2">
    <name type="scientific">Salipiger abyssi</name>
    <dbReference type="NCBI Taxonomy" id="1250539"/>
    <lineage>
        <taxon>Bacteria</taxon>
        <taxon>Pseudomonadati</taxon>
        <taxon>Pseudomonadota</taxon>
        <taxon>Alphaproteobacteria</taxon>
        <taxon>Rhodobacterales</taxon>
        <taxon>Roseobacteraceae</taxon>
        <taxon>Salipiger</taxon>
    </lineage>
</organism>
<keyword evidence="2" id="KW-1185">Reference proteome</keyword>
<evidence type="ECO:0000313" key="2">
    <source>
        <dbReference type="Proteomes" id="UP000187059"/>
    </source>
</evidence>
<proteinExistence type="predicted"/>
<name>A0A1P8V0T7_9RHOB</name>
<protein>
    <submittedName>
        <fullName evidence="1">Uncharacterized protein</fullName>
    </submittedName>
</protein>
<dbReference type="RefSeq" id="WP_076706209.1">
    <property type="nucleotide sequence ID" value="NZ_CP015095.1"/>
</dbReference>
<geneLocation type="plasmid" evidence="2">
    <name>ppaby4</name>
</geneLocation>
<dbReference type="KEGG" id="paby:Ga0080574_TMP4988"/>
<gene>
    <name evidence="1" type="ORF">Ga0080574_TMP4988</name>
</gene>
<dbReference type="EMBL" id="CP015095">
    <property type="protein sequence ID" value="APZ55270.1"/>
    <property type="molecule type" value="Genomic_DNA"/>
</dbReference>